<dbReference type="Gene3D" id="2.40.128.650">
    <property type="match status" value="1"/>
</dbReference>
<protein>
    <recommendedName>
        <fullName evidence="4">DUF992 domain-containing protein</fullName>
    </recommendedName>
</protein>
<dbReference type="OrthoDB" id="8368506at2"/>
<dbReference type="AlphaFoldDB" id="A0A2U2DTE8"/>
<keyword evidence="1" id="KW-0732">Signal</keyword>
<dbReference type="InterPro" id="IPR049346">
    <property type="entry name" value="Tsi1-like_sf"/>
</dbReference>
<reference evidence="2 3" key="1">
    <citation type="submission" date="2018-05" db="EMBL/GenBank/DDBJ databases">
        <title>The draft genome of strain NS-104.</title>
        <authorList>
            <person name="Hang P."/>
            <person name="Jiang J."/>
        </authorList>
    </citation>
    <scope>NUCLEOTIDE SEQUENCE [LARGE SCALE GENOMIC DNA]</scope>
    <source>
        <strain evidence="2 3">NS-104</strain>
    </source>
</reference>
<feature type="chain" id="PRO_5015607899" description="DUF992 domain-containing protein" evidence="1">
    <location>
        <begin position="24"/>
        <end position="183"/>
    </location>
</feature>
<feature type="signal peptide" evidence="1">
    <location>
        <begin position="1"/>
        <end position="23"/>
    </location>
</feature>
<name>A0A2U2DTE8_9HYPH</name>
<gene>
    <name evidence="2" type="ORF">DEM27_09255</name>
</gene>
<accession>A0A2U2DTE8</accession>
<evidence type="ECO:0000313" key="3">
    <source>
        <dbReference type="Proteomes" id="UP000245252"/>
    </source>
</evidence>
<dbReference type="Proteomes" id="UP000245252">
    <property type="component" value="Unassembled WGS sequence"/>
</dbReference>
<comment type="caution">
    <text evidence="2">The sequence shown here is derived from an EMBL/GenBank/DDBJ whole genome shotgun (WGS) entry which is preliminary data.</text>
</comment>
<proteinExistence type="predicted"/>
<organism evidence="2 3">
    <name type="scientific">Metarhizobium album</name>
    <dbReference type="NCBI Taxonomy" id="2182425"/>
    <lineage>
        <taxon>Bacteria</taxon>
        <taxon>Pseudomonadati</taxon>
        <taxon>Pseudomonadota</taxon>
        <taxon>Alphaproteobacteria</taxon>
        <taxon>Hyphomicrobiales</taxon>
        <taxon>Rhizobiaceae</taxon>
        <taxon>Metarhizobium</taxon>
    </lineage>
</organism>
<evidence type="ECO:0000256" key="1">
    <source>
        <dbReference type="SAM" id="SignalP"/>
    </source>
</evidence>
<keyword evidence="3" id="KW-1185">Reference proteome</keyword>
<dbReference type="EMBL" id="QFBC01000003">
    <property type="protein sequence ID" value="PWE56557.1"/>
    <property type="molecule type" value="Genomic_DNA"/>
</dbReference>
<evidence type="ECO:0000313" key="2">
    <source>
        <dbReference type="EMBL" id="PWE56557.1"/>
    </source>
</evidence>
<evidence type="ECO:0008006" key="4">
    <source>
        <dbReference type="Google" id="ProtNLM"/>
    </source>
</evidence>
<dbReference type="RefSeq" id="WP_109457933.1">
    <property type="nucleotide sequence ID" value="NZ_QFBC01000003.1"/>
</dbReference>
<sequence>MPRPIAFASLAAAFLLTPLAAMAGEVECHANKEYAVAVQSDDEDAGAQFAVTALRGKKKPASCRFDADKADLVIGEPGDPLWYGDQSGKYLILTRSTGPQGDLVVYDLSTGKAVLDVPADEYEVSGNTLAFWERTGEATAENCPGFAENQANGMGSAVVERKQLDLKSLKIDKTGEERCDATQ</sequence>